<evidence type="ECO:0000313" key="1">
    <source>
        <dbReference type="EMBL" id="SHE94093.1"/>
    </source>
</evidence>
<name>A0A1M4XLH7_9ACTN</name>
<dbReference type="EMBL" id="FQUL01000041">
    <property type="protein sequence ID" value="SHE94093.1"/>
    <property type="molecule type" value="Genomic_DNA"/>
</dbReference>
<dbReference type="Proteomes" id="UP000184295">
    <property type="component" value="Unassembled WGS sequence"/>
</dbReference>
<protein>
    <submittedName>
        <fullName evidence="1">Uncharacterized protein</fullName>
    </submittedName>
</protein>
<reference evidence="2" key="1">
    <citation type="submission" date="2016-11" db="EMBL/GenBank/DDBJ databases">
        <authorList>
            <person name="Varghese N."/>
            <person name="Submissions S."/>
        </authorList>
    </citation>
    <scope>NUCLEOTIDE SEQUENCE [LARGE SCALE GENOMIC DNA]</scope>
    <source>
        <strain evidence="2">DSM 19514</strain>
    </source>
</reference>
<sequence length="99" mass="11327">MVIELSLTFDLYLVLDSGSRVSISYRDPSRQPVHHSVDISLEVQYESRIHCGLDIYEYRGSRSHNVDTHERSNKAGHFAQDSRYSSYCEPDTLPGDHAI</sequence>
<proteinExistence type="predicted"/>
<organism evidence="1 2">
    <name type="scientific">Ferrithrix thermotolerans DSM 19514</name>
    <dbReference type="NCBI Taxonomy" id="1121881"/>
    <lineage>
        <taxon>Bacteria</taxon>
        <taxon>Bacillati</taxon>
        <taxon>Actinomycetota</taxon>
        <taxon>Acidimicrobiia</taxon>
        <taxon>Acidimicrobiales</taxon>
        <taxon>Acidimicrobiaceae</taxon>
        <taxon>Ferrithrix</taxon>
    </lineage>
</organism>
<accession>A0A1M4XLH7</accession>
<dbReference type="AlphaFoldDB" id="A0A1M4XLH7"/>
<gene>
    <name evidence="1" type="ORF">SAMN02745225_02053</name>
</gene>
<keyword evidence="2" id="KW-1185">Reference proteome</keyword>
<evidence type="ECO:0000313" key="2">
    <source>
        <dbReference type="Proteomes" id="UP000184295"/>
    </source>
</evidence>